<dbReference type="Proteomes" id="UP000250235">
    <property type="component" value="Unassembled WGS sequence"/>
</dbReference>
<reference evidence="1 2" key="1">
    <citation type="journal article" date="2015" name="Proc. Natl. Acad. Sci. U.S.A.">
        <title>The resurrection genome of Boea hygrometrica: A blueprint for survival of dehydration.</title>
        <authorList>
            <person name="Xiao L."/>
            <person name="Yang G."/>
            <person name="Zhang L."/>
            <person name="Yang X."/>
            <person name="Zhao S."/>
            <person name="Ji Z."/>
            <person name="Zhou Q."/>
            <person name="Hu M."/>
            <person name="Wang Y."/>
            <person name="Chen M."/>
            <person name="Xu Y."/>
            <person name="Jin H."/>
            <person name="Xiao X."/>
            <person name="Hu G."/>
            <person name="Bao F."/>
            <person name="Hu Y."/>
            <person name="Wan P."/>
            <person name="Li L."/>
            <person name="Deng X."/>
            <person name="Kuang T."/>
            <person name="Xiang C."/>
            <person name="Zhu J.K."/>
            <person name="Oliver M.J."/>
            <person name="He Y."/>
        </authorList>
    </citation>
    <scope>NUCLEOTIDE SEQUENCE [LARGE SCALE GENOMIC DNA]</scope>
    <source>
        <strain evidence="2">cv. XS01</strain>
    </source>
</reference>
<protein>
    <submittedName>
        <fullName evidence="1">Malonyl-CoA:anthocyanidin 5-O-glucoside-6'-O-malonyltransferase</fullName>
    </submittedName>
</protein>
<organism evidence="1 2">
    <name type="scientific">Dorcoceras hygrometricum</name>
    <dbReference type="NCBI Taxonomy" id="472368"/>
    <lineage>
        <taxon>Eukaryota</taxon>
        <taxon>Viridiplantae</taxon>
        <taxon>Streptophyta</taxon>
        <taxon>Embryophyta</taxon>
        <taxon>Tracheophyta</taxon>
        <taxon>Spermatophyta</taxon>
        <taxon>Magnoliopsida</taxon>
        <taxon>eudicotyledons</taxon>
        <taxon>Gunneridae</taxon>
        <taxon>Pentapetalae</taxon>
        <taxon>asterids</taxon>
        <taxon>lamiids</taxon>
        <taxon>Lamiales</taxon>
        <taxon>Gesneriaceae</taxon>
        <taxon>Didymocarpoideae</taxon>
        <taxon>Trichosporeae</taxon>
        <taxon>Loxocarpinae</taxon>
        <taxon>Dorcoceras</taxon>
    </lineage>
</organism>
<keyword evidence="2" id="KW-1185">Reference proteome</keyword>
<gene>
    <name evidence="1" type="ORF">F511_07771</name>
</gene>
<accession>A0A2Z7CTT3</accession>
<dbReference type="GO" id="GO:0016740">
    <property type="term" value="F:transferase activity"/>
    <property type="evidence" value="ECO:0007669"/>
    <property type="project" value="UniProtKB-KW"/>
</dbReference>
<evidence type="ECO:0000313" key="1">
    <source>
        <dbReference type="EMBL" id="KZV50502.1"/>
    </source>
</evidence>
<name>A0A2Z7CTT3_9LAMI</name>
<keyword evidence="1" id="KW-0808">Transferase</keyword>
<sequence length="146" mass="16374">MEIRNIGFRIILSVDQHLSIYLSNPTAVVLNYPDVATVGTLRLVFTSSTTKPAATTSRNIIPKQYQNDIVATNQNDVTMLHQLIPNPMRNNRQLVTLDNSKRRRNKVPVNKERRRFIISDWFFNPTAGHSAGTISHNATADSATTA</sequence>
<dbReference type="EMBL" id="KQ992392">
    <property type="protein sequence ID" value="KZV50502.1"/>
    <property type="molecule type" value="Genomic_DNA"/>
</dbReference>
<dbReference type="AlphaFoldDB" id="A0A2Z7CTT3"/>
<proteinExistence type="predicted"/>
<evidence type="ECO:0000313" key="2">
    <source>
        <dbReference type="Proteomes" id="UP000250235"/>
    </source>
</evidence>